<dbReference type="InterPro" id="IPR013210">
    <property type="entry name" value="LRR_N_plant-typ"/>
</dbReference>
<evidence type="ECO:0000256" key="3">
    <source>
        <dbReference type="ARBA" id="ARBA00022692"/>
    </source>
</evidence>
<dbReference type="Pfam" id="PF07714">
    <property type="entry name" value="PK_Tyr_Ser-Thr"/>
    <property type="match status" value="1"/>
</dbReference>
<keyword evidence="4" id="KW-0677">Repeat</keyword>
<dbReference type="InterPro" id="IPR001245">
    <property type="entry name" value="Ser-Thr/Tyr_kinase_cat_dom"/>
</dbReference>
<dbReference type="GeneID" id="107434788"/>
<dbReference type="RefSeq" id="XP_048330232.2">
    <property type="nucleotide sequence ID" value="XM_048474275.2"/>
</dbReference>
<dbReference type="SUPFAM" id="SSF52058">
    <property type="entry name" value="L domain-like"/>
    <property type="match status" value="1"/>
</dbReference>
<protein>
    <submittedName>
        <fullName evidence="10">Probably inactive leucine-rich repeat receptor-like protein kinase At5g48380 isoform X2</fullName>
    </submittedName>
</protein>
<comment type="subcellular location">
    <subcellularLocation>
        <location evidence="1">Membrane</location>
    </subcellularLocation>
</comment>
<dbReference type="InterPro" id="IPR011009">
    <property type="entry name" value="Kinase-like_dom_sf"/>
</dbReference>
<keyword evidence="2" id="KW-0433">Leucine-rich repeat</keyword>
<dbReference type="InterPro" id="IPR000719">
    <property type="entry name" value="Prot_kinase_dom"/>
</dbReference>
<dbReference type="PROSITE" id="PS50011">
    <property type="entry name" value="PROTEIN_KINASE_DOM"/>
    <property type="match status" value="1"/>
</dbReference>
<dbReference type="InterPro" id="IPR001611">
    <property type="entry name" value="Leu-rich_rpt"/>
</dbReference>
<reference evidence="10" key="2">
    <citation type="submission" date="2025-08" db="UniProtKB">
        <authorList>
            <consortium name="RefSeq"/>
        </authorList>
    </citation>
    <scope>IDENTIFICATION</scope>
    <source>
        <tissue evidence="10">Seedling</tissue>
    </source>
</reference>
<evidence type="ECO:0000259" key="8">
    <source>
        <dbReference type="PROSITE" id="PS50011"/>
    </source>
</evidence>
<evidence type="ECO:0000256" key="7">
    <source>
        <dbReference type="SAM" id="Phobius"/>
    </source>
</evidence>
<reference evidence="9" key="1">
    <citation type="submission" date="2025-05" db="UniProtKB">
        <authorList>
            <consortium name="RefSeq"/>
        </authorList>
    </citation>
    <scope>NUCLEOTIDE SEQUENCE [LARGE SCALE GENOMIC DNA]</scope>
</reference>
<dbReference type="InterPro" id="IPR046959">
    <property type="entry name" value="PRK1-6/SRF4-like"/>
</dbReference>
<feature type="domain" description="Protein kinase" evidence="8">
    <location>
        <begin position="246"/>
        <end position="538"/>
    </location>
</feature>
<feature type="transmembrane region" description="Helical" evidence="7">
    <location>
        <begin position="261"/>
        <end position="284"/>
    </location>
</feature>
<dbReference type="PANTHER" id="PTHR48007">
    <property type="entry name" value="LEUCINE-RICH REPEAT RECEPTOR-LIKE PROTEIN KINASE PXC1"/>
    <property type="match status" value="1"/>
</dbReference>
<dbReference type="Gene3D" id="3.80.10.10">
    <property type="entry name" value="Ribonuclease Inhibitor"/>
    <property type="match status" value="1"/>
</dbReference>
<accession>A0ABM3IKH6</accession>
<evidence type="ECO:0000313" key="10">
    <source>
        <dbReference type="RefSeq" id="XP_048330232.2"/>
    </source>
</evidence>
<name>A0ABM3IKH6_ZIZJJ</name>
<keyword evidence="6 7" id="KW-0472">Membrane</keyword>
<dbReference type="Pfam" id="PF00560">
    <property type="entry name" value="LRR_1"/>
    <property type="match status" value="2"/>
</dbReference>
<evidence type="ECO:0000256" key="4">
    <source>
        <dbReference type="ARBA" id="ARBA00022737"/>
    </source>
</evidence>
<keyword evidence="5 7" id="KW-1133">Transmembrane helix</keyword>
<organism evidence="9 10">
    <name type="scientific">Ziziphus jujuba</name>
    <name type="common">Chinese jujube</name>
    <name type="synonym">Ziziphus sativa</name>
    <dbReference type="NCBI Taxonomy" id="326968"/>
    <lineage>
        <taxon>Eukaryota</taxon>
        <taxon>Viridiplantae</taxon>
        <taxon>Streptophyta</taxon>
        <taxon>Embryophyta</taxon>
        <taxon>Tracheophyta</taxon>
        <taxon>Spermatophyta</taxon>
        <taxon>Magnoliopsida</taxon>
        <taxon>eudicotyledons</taxon>
        <taxon>Gunneridae</taxon>
        <taxon>Pentapetalae</taxon>
        <taxon>rosids</taxon>
        <taxon>fabids</taxon>
        <taxon>Rosales</taxon>
        <taxon>Rhamnaceae</taxon>
        <taxon>Paliureae</taxon>
        <taxon>Ziziphus</taxon>
    </lineage>
</organism>
<dbReference type="PANTHER" id="PTHR48007:SF86">
    <property type="entry name" value="(WILD MALAYSIAN BANANA) HYPOTHETICAL PROTEIN"/>
    <property type="match status" value="1"/>
</dbReference>
<sequence>MNSHTKMSLNATSVILIHLVVWSYLGMFSVIHGTLSDILCLRSVKESIEDPLNSLTSSWNFDNQTEGFLCKFSGVDCWHFDESKVLALNLSSMGLRGKFPMGIQFCSSLVSLNLSNNAFSGSIPSNISRLIPYPTILDLSHNNFSGEIPSSFSNCSYLNVLRLNHNQIVGNLPLELGLLSRIRGFSVAHNMLTGQVPEFITAKFRTESYAHNARLCGGPLEPCHHHEKELDDYCKFGFVTGFVVSVIAVFIFGNMTMMSMFVSLFSSWLQAIQLVMQIISLSMVGNKKRNKANQWNLLKTLNGKEYTRLEKLVNKISFTELVKATDDFNVANVIGRGKMGTMYKATLPNEGDNRILDWPSRVKIAVGIAKGLAWLHHKCIFRVVHRNIATKSILLDRYFQPNISNFENSIISNHGGAMFLYPNDNDSGLLVNSGVWESDFVKKDVYNYGNVLFELITGRETVPSSFSTSIQKILQEWFDHLPSDSDSSILNDIIDKSLIGKGFSGEILQFLRIASDCVQPFPYQRPRMLEVYKRISSFGERYGIQSDPRILMQPNEKRLMTVNLR</sequence>
<dbReference type="InterPro" id="IPR032675">
    <property type="entry name" value="LRR_dom_sf"/>
</dbReference>
<gene>
    <name evidence="10" type="primary">LOC107434788</name>
</gene>
<dbReference type="SUPFAM" id="SSF56112">
    <property type="entry name" value="Protein kinase-like (PK-like)"/>
    <property type="match status" value="1"/>
</dbReference>
<evidence type="ECO:0000256" key="6">
    <source>
        <dbReference type="ARBA" id="ARBA00023136"/>
    </source>
</evidence>
<dbReference type="Proteomes" id="UP001652623">
    <property type="component" value="Chromosome 2"/>
</dbReference>
<proteinExistence type="predicted"/>
<dbReference type="Pfam" id="PF08263">
    <property type="entry name" value="LRRNT_2"/>
    <property type="match status" value="1"/>
</dbReference>
<keyword evidence="9" id="KW-1185">Reference proteome</keyword>
<evidence type="ECO:0000256" key="1">
    <source>
        <dbReference type="ARBA" id="ARBA00004370"/>
    </source>
</evidence>
<dbReference type="Gene3D" id="1.10.510.10">
    <property type="entry name" value="Transferase(Phosphotransferase) domain 1"/>
    <property type="match status" value="1"/>
</dbReference>
<evidence type="ECO:0000256" key="2">
    <source>
        <dbReference type="ARBA" id="ARBA00022614"/>
    </source>
</evidence>
<evidence type="ECO:0000256" key="5">
    <source>
        <dbReference type="ARBA" id="ARBA00022989"/>
    </source>
</evidence>
<evidence type="ECO:0000313" key="9">
    <source>
        <dbReference type="Proteomes" id="UP001652623"/>
    </source>
</evidence>
<feature type="transmembrane region" description="Helical" evidence="7">
    <location>
        <begin position="15"/>
        <end position="35"/>
    </location>
</feature>
<keyword evidence="3 7" id="KW-0812">Transmembrane</keyword>
<feature type="transmembrane region" description="Helical" evidence="7">
    <location>
        <begin position="236"/>
        <end position="255"/>
    </location>
</feature>